<dbReference type="PANTHER" id="PTHR42252">
    <property type="entry name" value="DUF5616 DOMAIN-CONTAINING PROTEIN"/>
    <property type="match status" value="1"/>
</dbReference>
<gene>
    <name evidence="3" type="ORF">J422_00255</name>
</gene>
<protein>
    <recommendedName>
        <fullName evidence="5">DUF434 domain-containing protein</fullName>
    </recommendedName>
</protein>
<reference evidence="3 4" key="1">
    <citation type="journal article" date="2013" name="Genome Announc.">
        <title>Draft Genome Sequence of a Highly Flagellated, Fast-Swimming Archaeon, Methanocaldococcus villosus Strain KIN24-T80 (DSM 22612).</title>
        <authorList>
            <person name="Thennarasu S."/>
            <person name="Polireddy D."/>
            <person name="Antony A."/>
            <person name="Yada M.R."/>
            <person name="Algarawi S."/>
            <person name="Sivakumar N."/>
        </authorList>
    </citation>
    <scope>NUCLEOTIDE SEQUENCE [LARGE SCALE GENOMIC DNA]</scope>
    <source>
        <strain evidence="3 4">KIN24-T80</strain>
    </source>
</reference>
<evidence type="ECO:0000259" key="2">
    <source>
        <dbReference type="Pfam" id="PF18481"/>
    </source>
</evidence>
<accession>N6W0D1</accession>
<dbReference type="EMBL" id="APMM01000001">
    <property type="protein sequence ID" value="ENN96832.1"/>
    <property type="molecule type" value="Genomic_DNA"/>
</dbReference>
<feature type="domain" description="DUF5616" evidence="2">
    <location>
        <begin position="68"/>
        <end position="197"/>
    </location>
</feature>
<proteinExistence type="predicted"/>
<dbReference type="Pfam" id="PF04256">
    <property type="entry name" value="DUF434"/>
    <property type="match status" value="1"/>
</dbReference>
<dbReference type="PANTHER" id="PTHR42252:SF1">
    <property type="entry name" value="DUF434 DOMAIN-CONTAINING PROTEIN"/>
    <property type="match status" value="1"/>
</dbReference>
<evidence type="ECO:0000313" key="4">
    <source>
        <dbReference type="Proteomes" id="UP000053695"/>
    </source>
</evidence>
<evidence type="ECO:0000259" key="1">
    <source>
        <dbReference type="Pfam" id="PF04256"/>
    </source>
</evidence>
<keyword evidence="4" id="KW-1185">Reference proteome</keyword>
<dbReference type="AlphaFoldDB" id="N6W0D1"/>
<evidence type="ECO:0008006" key="5">
    <source>
        <dbReference type="Google" id="ProtNLM"/>
    </source>
</evidence>
<dbReference type="Proteomes" id="UP000053695">
    <property type="component" value="Unassembled WGS sequence"/>
</dbReference>
<sequence length="200" mass="23446">MSNKKIEEAKKDFKYLINRGYKKEVAINFVGNHYKLTKLERLRILREVHSDKEIEIVKNKLTPLKELKRVYVDGFNVLITIEAFLKNRVFLCDDGIYRDLERVYGKYKIGEYTEKAIKLLLNVLKDKEFCIYLDAQVSKSGELARRIREKIEKMNLKGKVLCVKNCDSILKTKPAVMTSDLYIILSEDVKHVVDIIKEVK</sequence>
<dbReference type="OrthoDB" id="60095at2157"/>
<dbReference type="Pfam" id="PF18481">
    <property type="entry name" value="DUF5616"/>
    <property type="match status" value="1"/>
</dbReference>
<dbReference type="PATRIC" id="fig|1069083.5.peg.51"/>
<organism evidence="3 4">
    <name type="scientific">Methanocaldococcus villosus KIN24-T80</name>
    <dbReference type="NCBI Taxonomy" id="1069083"/>
    <lineage>
        <taxon>Archaea</taxon>
        <taxon>Methanobacteriati</taxon>
        <taxon>Methanobacteriota</taxon>
        <taxon>Methanomada group</taxon>
        <taxon>Methanococci</taxon>
        <taxon>Methanococcales</taxon>
        <taxon>Methanocaldococcaceae</taxon>
        <taxon>Methanocaldococcus</taxon>
    </lineage>
</organism>
<comment type="caution">
    <text evidence="3">The sequence shown here is derived from an EMBL/GenBank/DDBJ whole genome shotgun (WGS) entry which is preliminary data.</text>
</comment>
<name>N6W0D1_9EURY</name>
<dbReference type="RefSeq" id="WP_004589738.1">
    <property type="nucleotide sequence ID" value="NZ_APMM01000001.1"/>
</dbReference>
<dbReference type="InterPro" id="IPR007368">
    <property type="entry name" value="DUF434"/>
</dbReference>
<dbReference type="STRING" id="1069083.GCA_000371805_01118"/>
<evidence type="ECO:0000313" key="3">
    <source>
        <dbReference type="EMBL" id="ENN96832.1"/>
    </source>
</evidence>
<dbReference type="InterPro" id="IPR041652">
    <property type="entry name" value="DUF5616"/>
</dbReference>
<feature type="domain" description="DUF434" evidence="1">
    <location>
        <begin position="5"/>
        <end position="60"/>
    </location>
</feature>